<organism evidence="2 3">
    <name type="scientific">Candidatus Thiomargarita nelsonii</name>
    <dbReference type="NCBI Taxonomy" id="1003181"/>
    <lineage>
        <taxon>Bacteria</taxon>
        <taxon>Pseudomonadati</taxon>
        <taxon>Pseudomonadota</taxon>
        <taxon>Gammaproteobacteria</taxon>
        <taxon>Thiotrichales</taxon>
        <taxon>Thiotrichaceae</taxon>
        <taxon>Thiomargarita</taxon>
    </lineage>
</organism>
<dbReference type="InterPro" id="IPR001173">
    <property type="entry name" value="Glyco_trans_2-like"/>
</dbReference>
<feature type="domain" description="Glycosyltransferase 2-like" evidence="1">
    <location>
        <begin position="3"/>
        <end position="54"/>
    </location>
</feature>
<dbReference type="SUPFAM" id="SSF53448">
    <property type="entry name" value="Nucleotide-diphospho-sugar transferases"/>
    <property type="match status" value="1"/>
</dbReference>
<keyword evidence="2" id="KW-0808">Transferase</keyword>
<dbReference type="EC" id="2.-.-.-" evidence="2"/>
<dbReference type="Proteomes" id="UP000076962">
    <property type="component" value="Unassembled WGS sequence"/>
</dbReference>
<evidence type="ECO:0000313" key="2">
    <source>
        <dbReference type="EMBL" id="OAD22918.1"/>
    </source>
</evidence>
<feature type="non-terminal residue" evidence="2">
    <location>
        <position position="55"/>
    </location>
</feature>
<keyword evidence="3" id="KW-1185">Reference proteome</keyword>
<dbReference type="Gene3D" id="3.90.550.10">
    <property type="entry name" value="Spore Coat Polysaccharide Biosynthesis Protein SpsA, Chain A"/>
    <property type="match status" value="1"/>
</dbReference>
<dbReference type="AlphaFoldDB" id="A0A176S4S3"/>
<reference evidence="2 3" key="1">
    <citation type="submission" date="2016-05" db="EMBL/GenBank/DDBJ databases">
        <title>Single-cell genome of chain-forming Candidatus Thiomargarita nelsonii and comparison to other large sulfur-oxidizing bacteria.</title>
        <authorList>
            <person name="Winkel M."/>
            <person name="Salman V."/>
            <person name="Woyke T."/>
            <person name="Schulz-Vogt H."/>
            <person name="Richter M."/>
            <person name="Flood B."/>
            <person name="Bailey J."/>
            <person name="Amann R."/>
            <person name="Mussmann M."/>
        </authorList>
    </citation>
    <scope>NUCLEOTIDE SEQUENCE [LARGE SCALE GENOMIC DNA]</scope>
    <source>
        <strain evidence="2 3">THI036</strain>
    </source>
</reference>
<accession>A0A176S4S3</accession>
<sequence>MISVVMPAYNAEKYIVEAIESILNQSFPDFEFIIVNDGSTDKTLEIIQQYAAQDK</sequence>
<name>A0A176S4S3_9GAMM</name>
<evidence type="ECO:0000259" key="1">
    <source>
        <dbReference type="Pfam" id="PF00535"/>
    </source>
</evidence>
<dbReference type="GO" id="GO:0016758">
    <property type="term" value="F:hexosyltransferase activity"/>
    <property type="evidence" value="ECO:0007669"/>
    <property type="project" value="UniProtKB-ARBA"/>
</dbReference>
<protein>
    <submittedName>
        <fullName evidence="2">Glycosyl transferase, family 2 domain protein</fullName>
        <ecNumber evidence="2">2.-.-.-</ecNumber>
    </submittedName>
</protein>
<dbReference type="PANTHER" id="PTHR22916">
    <property type="entry name" value="GLYCOSYLTRANSFERASE"/>
    <property type="match status" value="1"/>
</dbReference>
<dbReference type="Pfam" id="PF00535">
    <property type="entry name" value="Glycos_transf_2"/>
    <property type="match status" value="1"/>
</dbReference>
<proteinExistence type="predicted"/>
<gene>
    <name evidence="2" type="ORF">THIOM_001261</name>
</gene>
<evidence type="ECO:0000313" key="3">
    <source>
        <dbReference type="Proteomes" id="UP000076962"/>
    </source>
</evidence>
<dbReference type="EMBL" id="LUTY01000664">
    <property type="protein sequence ID" value="OAD22918.1"/>
    <property type="molecule type" value="Genomic_DNA"/>
</dbReference>
<comment type="caution">
    <text evidence="2">The sequence shown here is derived from an EMBL/GenBank/DDBJ whole genome shotgun (WGS) entry which is preliminary data.</text>
</comment>
<dbReference type="PANTHER" id="PTHR22916:SF3">
    <property type="entry name" value="UDP-GLCNAC:BETAGAL BETA-1,3-N-ACETYLGLUCOSAMINYLTRANSFERASE-LIKE PROTEIN 1"/>
    <property type="match status" value="1"/>
</dbReference>
<dbReference type="InterPro" id="IPR029044">
    <property type="entry name" value="Nucleotide-diphossugar_trans"/>
</dbReference>